<evidence type="ECO:0000256" key="1">
    <source>
        <dbReference type="SAM" id="MobiDB-lite"/>
    </source>
</evidence>
<comment type="caution">
    <text evidence="2">The sequence shown here is derived from an EMBL/GenBank/DDBJ whole genome shotgun (WGS) entry which is preliminary data.</text>
</comment>
<feature type="region of interest" description="Disordered" evidence="1">
    <location>
        <begin position="195"/>
        <end position="214"/>
    </location>
</feature>
<keyword evidence="3" id="KW-1185">Reference proteome</keyword>
<dbReference type="RefSeq" id="WP_265266895.1">
    <property type="nucleotide sequence ID" value="NZ_JAIHOM010000215.1"/>
</dbReference>
<dbReference type="InterPro" id="IPR025569">
    <property type="entry name" value="DUF4335"/>
</dbReference>
<reference evidence="2 3" key="1">
    <citation type="submission" date="2021-08" db="EMBL/GenBank/DDBJ databases">
        <title>Draft genome sequence of Spirulina subsalsa with high tolerance to salinity and hype-accumulation of phycocyanin.</title>
        <authorList>
            <person name="Pei H."/>
            <person name="Jiang L."/>
        </authorList>
    </citation>
    <scope>NUCLEOTIDE SEQUENCE [LARGE SCALE GENOMIC DNA]</scope>
    <source>
        <strain evidence="2 3">FACHB-351</strain>
    </source>
</reference>
<dbReference type="Pfam" id="PF14233">
    <property type="entry name" value="DUF4335"/>
    <property type="match status" value="1"/>
</dbReference>
<protein>
    <submittedName>
        <fullName evidence="2">DUF4335 domain-containing protein</fullName>
    </submittedName>
</protein>
<evidence type="ECO:0000313" key="2">
    <source>
        <dbReference type="EMBL" id="MCW6038949.1"/>
    </source>
</evidence>
<dbReference type="EMBL" id="JAIHOM010000215">
    <property type="protein sequence ID" value="MCW6038949.1"/>
    <property type="molecule type" value="Genomic_DNA"/>
</dbReference>
<sequence length="458" mass="50692">MTIKRQYSLPNCRLVLEGLSDEVDLTGENARPRMSILVNAECHFAGSEQHLTGGRDFLEGLVKGVSAYAQEFLSGIAHPIDPNSAPEMVTVARGHDPNLHYLRYHHTSEGQQAETLELPLNTVQLFDLVEAIDQFLLDNRTLPDLALRLQPVSRRYRKADVPVTERAKPMAVGLGSLAIAAALLFAVPIPEVERPDPRLAEDRQEQTEETDPRANLRPVAEMEVEEVVAFLAGAPLVEDPTEIRYLQRYLFRELNNAWQERGGLGQTLTYRVSLTRDGSIVGYQGIQGTPQEAAEQTPLADLAFIPIGREGLEEGLEEAIAPFRVVFTNRSVLQVTPWDGEARNATLGPEIEDRPTLRRLRDELRETLSAAWAEGDTEGRSLIFRVAVTEEGAIADYEAQNQPAFDLEQITPLPELVNPAAAGMGKEQGTWVPQEPLGQFRVVFRDGGVLEVSALRGL</sequence>
<evidence type="ECO:0000313" key="3">
    <source>
        <dbReference type="Proteomes" id="UP001526426"/>
    </source>
</evidence>
<proteinExistence type="predicted"/>
<gene>
    <name evidence="2" type="ORF">K4A83_22230</name>
</gene>
<accession>A0ABT3LCW8</accession>
<dbReference type="Proteomes" id="UP001526426">
    <property type="component" value="Unassembled WGS sequence"/>
</dbReference>
<organism evidence="2 3">
    <name type="scientific">Spirulina subsalsa FACHB-351</name>
    <dbReference type="NCBI Taxonomy" id="234711"/>
    <lineage>
        <taxon>Bacteria</taxon>
        <taxon>Bacillati</taxon>
        <taxon>Cyanobacteriota</taxon>
        <taxon>Cyanophyceae</taxon>
        <taxon>Spirulinales</taxon>
        <taxon>Spirulinaceae</taxon>
        <taxon>Spirulina</taxon>
    </lineage>
</organism>
<name>A0ABT3LCW8_9CYAN</name>